<evidence type="ECO:0000256" key="3">
    <source>
        <dbReference type="ARBA" id="ARBA00022452"/>
    </source>
</evidence>
<keyword evidence="6 7" id="KW-0998">Cell outer membrane</keyword>
<dbReference type="InterPro" id="IPR039426">
    <property type="entry name" value="TonB-dep_rcpt-like"/>
</dbReference>
<dbReference type="InterPro" id="IPR011662">
    <property type="entry name" value="Secretin/TonB_short_N"/>
</dbReference>
<dbReference type="EMBL" id="FQUQ01000004">
    <property type="protein sequence ID" value="SHG13090.1"/>
    <property type="molecule type" value="Genomic_DNA"/>
</dbReference>
<dbReference type="Pfam" id="PF13715">
    <property type="entry name" value="CarbopepD_reg_2"/>
    <property type="match status" value="1"/>
</dbReference>
<keyword evidence="10" id="KW-1185">Reference proteome</keyword>
<organism evidence="9 10">
    <name type="scientific">Pedobacter caeni</name>
    <dbReference type="NCBI Taxonomy" id="288992"/>
    <lineage>
        <taxon>Bacteria</taxon>
        <taxon>Pseudomonadati</taxon>
        <taxon>Bacteroidota</taxon>
        <taxon>Sphingobacteriia</taxon>
        <taxon>Sphingobacteriales</taxon>
        <taxon>Sphingobacteriaceae</taxon>
        <taxon>Pedobacter</taxon>
    </lineage>
</organism>
<dbReference type="InterPro" id="IPR037066">
    <property type="entry name" value="Plug_dom_sf"/>
</dbReference>
<dbReference type="InterPro" id="IPR036942">
    <property type="entry name" value="Beta-barrel_TonB_sf"/>
</dbReference>
<dbReference type="GO" id="GO:0009279">
    <property type="term" value="C:cell outer membrane"/>
    <property type="evidence" value="ECO:0007669"/>
    <property type="project" value="UniProtKB-SubCell"/>
</dbReference>
<keyword evidence="4 7" id="KW-0812">Transmembrane</keyword>
<comment type="similarity">
    <text evidence="7">Belongs to the TonB-dependent receptor family.</text>
</comment>
<gene>
    <name evidence="9" type="ORF">SAMN04488522_104580</name>
</gene>
<evidence type="ECO:0000256" key="7">
    <source>
        <dbReference type="PROSITE-ProRule" id="PRU01360"/>
    </source>
</evidence>
<evidence type="ECO:0000256" key="6">
    <source>
        <dbReference type="ARBA" id="ARBA00023237"/>
    </source>
</evidence>
<dbReference type="InterPro" id="IPR023997">
    <property type="entry name" value="TonB-dep_OMP_SusC/RagA_CS"/>
</dbReference>
<dbReference type="InterPro" id="IPR023996">
    <property type="entry name" value="TonB-dep_OMP_SusC/RagA"/>
</dbReference>
<feature type="domain" description="Secretin/TonB short N-terminal" evidence="8">
    <location>
        <begin position="80"/>
        <end position="131"/>
    </location>
</feature>
<evidence type="ECO:0000256" key="1">
    <source>
        <dbReference type="ARBA" id="ARBA00004571"/>
    </source>
</evidence>
<dbReference type="SUPFAM" id="SSF49464">
    <property type="entry name" value="Carboxypeptidase regulatory domain-like"/>
    <property type="match status" value="1"/>
</dbReference>
<accession>A0A1M5HAP9</accession>
<dbReference type="Gene3D" id="2.40.170.20">
    <property type="entry name" value="TonB-dependent receptor, beta-barrel domain"/>
    <property type="match status" value="1"/>
</dbReference>
<protein>
    <submittedName>
        <fullName evidence="9">TonB-linked outer membrane protein, SusC/RagA family</fullName>
    </submittedName>
</protein>
<comment type="subcellular location">
    <subcellularLocation>
        <location evidence="1 7">Cell outer membrane</location>
        <topology evidence="1 7">Multi-pass membrane protein</topology>
    </subcellularLocation>
</comment>
<proteinExistence type="inferred from homology"/>
<dbReference type="SUPFAM" id="SSF56935">
    <property type="entry name" value="Porins"/>
    <property type="match status" value="1"/>
</dbReference>
<dbReference type="NCBIfam" id="TIGR04056">
    <property type="entry name" value="OMP_RagA_SusC"/>
    <property type="match status" value="1"/>
</dbReference>
<dbReference type="Gene3D" id="2.170.130.10">
    <property type="entry name" value="TonB-dependent receptor, plug domain"/>
    <property type="match status" value="1"/>
</dbReference>
<evidence type="ECO:0000259" key="8">
    <source>
        <dbReference type="SMART" id="SM00965"/>
    </source>
</evidence>
<dbReference type="Pfam" id="PF07715">
    <property type="entry name" value="Plug"/>
    <property type="match status" value="1"/>
</dbReference>
<dbReference type="SMART" id="SM00965">
    <property type="entry name" value="STN"/>
    <property type="match status" value="1"/>
</dbReference>
<dbReference type="AlphaFoldDB" id="A0A1M5HAP9"/>
<evidence type="ECO:0000313" key="10">
    <source>
        <dbReference type="Proteomes" id="UP000184287"/>
    </source>
</evidence>
<keyword evidence="5 7" id="KW-0472">Membrane</keyword>
<evidence type="ECO:0000256" key="2">
    <source>
        <dbReference type="ARBA" id="ARBA00022448"/>
    </source>
</evidence>
<evidence type="ECO:0000313" key="9">
    <source>
        <dbReference type="EMBL" id="SHG13090.1"/>
    </source>
</evidence>
<evidence type="ECO:0000256" key="4">
    <source>
        <dbReference type="ARBA" id="ARBA00022692"/>
    </source>
</evidence>
<dbReference type="Gene3D" id="2.60.40.1120">
    <property type="entry name" value="Carboxypeptidase-like, regulatory domain"/>
    <property type="match status" value="1"/>
</dbReference>
<reference evidence="10" key="1">
    <citation type="submission" date="2016-11" db="EMBL/GenBank/DDBJ databases">
        <authorList>
            <person name="Varghese N."/>
            <person name="Submissions S."/>
        </authorList>
    </citation>
    <scope>NUCLEOTIDE SEQUENCE [LARGE SCALE GENOMIC DNA]</scope>
    <source>
        <strain evidence="10">DSM 16990</strain>
    </source>
</reference>
<dbReference type="Pfam" id="PF07660">
    <property type="entry name" value="STN"/>
    <property type="match status" value="1"/>
</dbReference>
<dbReference type="NCBIfam" id="TIGR04057">
    <property type="entry name" value="SusC_RagA_signa"/>
    <property type="match status" value="1"/>
</dbReference>
<dbReference type="PROSITE" id="PS52016">
    <property type="entry name" value="TONB_DEPENDENT_REC_3"/>
    <property type="match status" value="1"/>
</dbReference>
<dbReference type="Proteomes" id="UP000184287">
    <property type="component" value="Unassembled WGS sequence"/>
</dbReference>
<name>A0A1M5HAP9_9SPHI</name>
<sequence>MDRLRHAPYFKPFKAIYRAIPFINSLTRRQIIMRINLIVILITISLVQAAASTFGQRVTLHEKNASLQQVLLSIRKQTKFTFLYNSDLIKSAKKVNLNLENVKLEQALAACFQDQDLSFKIIENTVVIKQKDLSLLNLMNNYFKFIEVRGKVLDEKGMPLPGATVQVKDTKKKVVTNTEGDFELNAVDEKAILLVSYIGYKSKEVPANGESPIRISLEVNPALLSEIAIVSTGYQDIPKERAAGSINVINADKDLGGKLQGNILDRIEGMAAGLTTYKVAGERKVQIRGVSTIKGENKPLYVLDGAPFEGDPESINPADIETISILKDATAASIYGARSANGVIVINTRKGKKGPVRVNYNGTLKFTPLPDRNYTNKMSSAELVDFQREMFNYRSGSYSGIDPRKAMNDVYKLYYERREEHLTEAELQTALDVYRNNDRYDQVIKEFIRKTAIDQQHNLSLTGGSDVYTYNFSGNYTGSNPYEREQSTDRMGFNLNNTLNLNKWLKLNIGVLGSKKKEDYDNGVIGMDILNKGKASYFMLRDQQGNPVNWLNSKSQFEIDRLNGLRLQNENFAPVNEMNTKHYTYDNNYLNINVGANIKIINGLSLSLLYQKERTEEYEKKYYTKDAYNVKTQINDATIISPKGLISNLIPLGGQVNEIRNDKNSHTLRAQLNFSRLFAEKHRVDIIAGAEQRKILTSGTNMYKYGYDDYSLVYKPINEALLARDTIGTEAVFGRFHFDRLEKGFAYTDNRFVSFYGNGSYTYDNKLTATASIRMDQSNLFGTDPKYQYKPLWSAGLMYVISENQNDWLDRLTVRTTYGINGNVSKLNGPYLITKDGQPNGYTSEFQSEIDSPPNAQLRWEKTRVTNIALDFSLFKSRFSGSVEFYNKSTSDLLGMQNTDPTIGWSSVLLNYGSMRNRGIDVSLNSTNMQTSDFKWNTTLNFNYNNNVLTKLENSSNSIYNYTERAQNRVGKPMNAIYSIRYKGLDEKGNPIALTKEGKEVKSTDDLSVSDLVYEGTSTPPYAVSLANNISYKNFDLFFMFIYYGGHVMRDVLSPYLTKYAELNYTSNMDRNALNYWRKPGDELIPGVAPAFKTAASSSITNIWEAGNHGIQKADYIKLRDITLSYNLANDFLKKNHVQRLRLSFQVQNAWRWSANRQNLDPEMWMGANVSSSTSKDFPPPSRGNLLPPTYTFGLSANF</sequence>
<dbReference type="STRING" id="288992.SAMN04488522_104580"/>
<evidence type="ECO:0000256" key="5">
    <source>
        <dbReference type="ARBA" id="ARBA00023136"/>
    </source>
</evidence>
<keyword evidence="2 7" id="KW-0813">Transport</keyword>
<dbReference type="InterPro" id="IPR008969">
    <property type="entry name" value="CarboxyPept-like_regulatory"/>
</dbReference>
<dbReference type="InterPro" id="IPR012910">
    <property type="entry name" value="Plug_dom"/>
</dbReference>
<keyword evidence="3 7" id="KW-1134">Transmembrane beta strand</keyword>